<keyword evidence="3" id="KW-1185">Reference proteome</keyword>
<dbReference type="SUPFAM" id="SSF51735">
    <property type="entry name" value="NAD(P)-binding Rossmann-fold domains"/>
    <property type="match status" value="1"/>
</dbReference>
<accession>A0ABU3DDW2</accession>
<evidence type="ECO:0000259" key="1">
    <source>
        <dbReference type="PROSITE" id="PS51201"/>
    </source>
</evidence>
<evidence type="ECO:0000313" key="3">
    <source>
        <dbReference type="Proteomes" id="UP001265259"/>
    </source>
</evidence>
<dbReference type="InterPro" id="IPR006037">
    <property type="entry name" value="RCK_C"/>
</dbReference>
<comment type="caution">
    <text evidence="2">The sequence shown here is derived from an EMBL/GenBank/DDBJ whole genome shotgun (WGS) entry which is preliminary data.</text>
</comment>
<proteinExistence type="predicted"/>
<name>A0ABU3DDW2_9RHOB</name>
<dbReference type="PROSITE" id="PS51201">
    <property type="entry name" value="RCK_N"/>
    <property type="match status" value="1"/>
</dbReference>
<dbReference type="Gene3D" id="3.30.70.1450">
    <property type="entry name" value="Regulator of K+ conductance, C-terminal domain"/>
    <property type="match status" value="1"/>
</dbReference>
<dbReference type="PANTHER" id="PTHR43833">
    <property type="entry name" value="POTASSIUM CHANNEL PROTEIN 2-RELATED-RELATED"/>
    <property type="match status" value="1"/>
</dbReference>
<dbReference type="InterPro" id="IPR003148">
    <property type="entry name" value="RCK_N"/>
</dbReference>
<sequence>MAKERRRSRTFAVIGLGTFGATIAKELTRFGNHVLGIDKDGAVVNRYADELARTVIADGGNEDVLREIGLGEYDVAVIAIGQDLEASILSALSAKLVGVEHVWAKASSRMHHRILSKIGVERVIHAEAEMGRHAAQMLNNPMVGDYVSLGNGYHVVNVVVPERMAGSVLSEMDLEDRFSLVPLGIMHGSEIKALQGQPCTLSEGDRLILLGKRANLRAFAETI</sequence>
<dbReference type="InterPro" id="IPR050721">
    <property type="entry name" value="Trk_Ktr_HKT_K-transport"/>
</dbReference>
<reference evidence="2 3" key="1">
    <citation type="submission" date="2023-09" db="EMBL/GenBank/DDBJ databases">
        <authorList>
            <person name="Rey-Velasco X."/>
        </authorList>
    </citation>
    <scope>NUCLEOTIDE SEQUENCE [LARGE SCALE GENOMIC DNA]</scope>
    <source>
        <strain evidence="2 3">F158</strain>
    </source>
</reference>
<evidence type="ECO:0000313" key="2">
    <source>
        <dbReference type="EMBL" id="MDT0681872.1"/>
    </source>
</evidence>
<dbReference type="Gene3D" id="3.40.50.720">
    <property type="entry name" value="NAD(P)-binding Rossmann-like Domain"/>
    <property type="match status" value="1"/>
</dbReference>
<dbReference type="Pfam" id="PF02080">
    <property type="entry name" value="TrkA_C"/>
    <property type="match status" value="1"/>
</dbReference>
<gene>
    <name evidence="2" type="ORF">RM543_04175</name>
</gene>
<dbReference type="RefSeq" id="WP_311689627.1">
    <property type="nucleotide sequence ID" value="NZ_JAVRHL010000001.1"/>
</dbReference>
<dbReference type="Pfam" id="PF02254">
    <property type="entry name" value="TrkA_N"/>
    <property type="match status" value="1"/>
</dbReference>
<dbReference type="PANTHER" id="PTHR43833:SF7">
    <property type="entry name" value="KTR SYSTEM POTASSIUM UPTAKE PROTEIN C"/>
    <property type="match status" value="1"/>
</dbReference>
<dbReference type="SUPFAM" id="SSF116726">
    <property type="entry name" value="TrkA C-terminal domain-like"/>
    <property type="match status" value="1"/>
</dbReference>
<dbReference type="EMBL" id="JAVRHL010000001">
    <property type="protein sequence ID" value="MDT0681872.1"/>
    <property type="molecule type" value="Genomic_DNA"/>
</dbReference>
<protein>
    <submittedName>
        <fullName evidence="2">TrkA family potassium uptake protein</fullName>
    </submittedName>
</protein>
<dbReference type="InterPro" id="IPR036291">
    <property type="entry name" value="NAD(P)-bd_dom_sf"/>
</dbReference>
<organism evidence="2 3">
    <name type="scientific">Tropicimonas omnivorans</name>
    <dbReference type="NCBI Taxonomy" id="3075590"/>
    <lineage>
        <taxon>Bacteria</taxon>
        <taxon>Pseudomonadati</taxon>
        <taxon>Pseudomonadota</taxon>
        <taxon>Alphaproteobacteria</taxon>
        <taxon>Rhodobacterales</taxon>
        <taxon>Roseobacteraceae</taxon>
        <taxon>Tropicimonas</taxon>
    </lineage>
</organism>
<dbReference type="Proteomes" id="UP001265259">
    <property type="component" value="Unassembled WGS sequence"/>
</dbReference>
<feature type="domain" description="RCK N-terminal" evidence="1">
    <location>
        <begin position="8"/>
        <end position="124"/>
    </location>
</feature>
<dbReference type="InterPro" id="IPR036721">
    <property type="entry name" value="RCK_C_sf"/>
</dbReference>